<evidence type="ECO:0000256" key="1">
    <source>
        <dbReference type="SAM" id="Phobius"/>
    </source>
</evidence>
<keyword evidence="1" id="KW-1133">Transmembrane helix</keyword>
<comment type="caution">
    <text evidence="2">The sequence shown here is derived from an EMBL/GenBank/DDBJ whole genome shotgun (WGS) entry which is preliminary data.</text>
</comment>
<feature type="transmembrane region" description="Helical" evidence="1">
    <location>
        <begin position="7"/>
        <end position="26"/>
    </location>
</feature>
<protein>
    <submittedName>
        <fullName evidence="2">Uncharacterized protein</fullName>
    </submittedName>
</protein>
<keyword evidence="1" id="KW-0812">Transmembrane</keyword>
<proteinExistence type="predicted"/>
<accession>K1XJC8</accession>
<evidence type="ECO:0000313" key="2">
    <source>
        <dbReference type="EMBL" id="EKD30470.1"/>
    </source>
</evidence>
<reference evidence="2" key="1">
    <citation type="journal article" date="2012" name="Science">
        <title>Fermentation, hydrogen, and sulfur metabolism in multiple uncultivated bacterial phyla.</title>
        <authorList>
            <person name="Wrighton K.C."/>
            <person name="Thomas B.C."/>
            <person name="Sharon I."/>
            <person name="Miller C.S."/>
            <person name="Castelle C.J."/>
            <person name="VerBerkmoes N.C."/>
            <person name="Wilkins M.J."/>
            <person name="Hettich R.L."/>
            <person name="Lipton M.S."/>
            <person name="Williams K.H."/>
            <person name="Long P.E."/>
            <person name="Banfield J.F."/>
        </authorList>
    </citation>
    <scope>NUCLEOTIDE SEQUENCE [LARGE SCALE GENOMIC DNA]</scope>
</reference>
<keyword evidence="1" id="KW-0472">Membrane</keyword>
<feature type="non-terminal residue" evidence="2">
    <location>
        <position position="27"/>
    </location>
</feature>
<sequence length="27" mass="2862">MKKLSTIFLQTVIALIGIGALAFLLGE</sequence>
<gene>
    <name evidence="2" type="ORF">ACD_78C00048G0004</name>
</gene>
<name>K1XJC8_9BACT</name>
<dbReference type="AlphaFoldDB" id="K1XJC8"/>
<organism evidence="2">
    <name type="scientific">uncultured bacterium</name>
    <name type="common">gcode 4</name>
    <dbReference type="NCBI Taxonomy" id="1234023"/>
    <lineage>
        <taxon>Bacteria</taxon>
        <taxon>environmental samples</taxon>
    </lineage>
</organism>
<dbReference type="EMBL" id="AMFJ01034048">
    <property type="protein sequence ID" value="EKD30470.1"/>
    <property type="molecule type" value="Genomic_DNA"/>
</dbReference>